<comment type="caution">
    <text evidence="1">The sequence shown here is derived from an EMBL/GenBank/DDBJ whole genome shotgun (WGS) entry which is preliminary data.</text>
</comment>
<evidence type="ECO:0000313" key="2">
    <source>
        <dbReference type="Proteomes" id="UP001431783"/>
    </source>
</evidence>
<feature type="non-terminal residue" evidence="1">
    <location>
        <position position="1"/>
    </location>
</feature>
<dbReference type="AlphaFoldDB" id="A0AAW1TRK9"/>
<keyword evidence="2" id="KW-1185">Reference proteome</keyword>
<gene>
    <name evidence="1" type="ORF">WA026_007996</name>
</gene>
<dbReference type="Proteomes" id="UP001431783">
    <property type="component" value="Unassembled WGS sequence"/>
</dbReference>
<sequence>EYAFLWNDRHIFNIQCKNVKDAIERKLSLELTTRFFSLESIHLHIQVGKAHFVDNRYKLHNLSCKKNVWKARSSQRNIPIQMGFHRKLKCCLAPNWQFLNESAKYIILEGVATLEWRCYSYTPHRQAMKNPQVLKNTIDSHKANETERKKI</sequence>
<protein>
    <submittedName>
        <fullName evidence="1">Uncharacterized protein</fullName>
    </submittedName>
</protein>
<proteinExistence type="predicted"/>
<accession>A0AAW1TRK9</accession>
<dbReference type="EMBL" id="JARQZJ010000003">
    <property type="protein sequence ID" value="KAK9870425.1"/>
    <property type="molecule type" value="Genomic_DNA"/>
</dbReference>
<organism evidence="1 2">
    <name type="scientific">Henosepilachna vigintioctopunctata</name>
    <dbReference type="NCBI Taxonomy" id="420089"/>
    <lineage>
        <taxon>Eukaryota</taxon>
        <taxon>Metazoa</taxon>
        <taxon>Ecdysozoa</taxon>
        <taxon>Arthropoda</taxon>
        <taxon>Hexapoda</taxon>
        <taxon>Insecta</taxon>
        <taxon>Pterygota</taxon>
        <taxon>Neoptera</taxon>
        <taxon>Endopterygota</taxon>
        <taxon>Coleoptera</taxon>
        <taxon>Polyphaga</taxon>
        <taxon>Cucujiformia</taxon>
        <taxon>Coccinelloidea</taxon>
        <taxon>Coccinellidae</taxon>
        <taxon>Epilachninae</taxon>
        <taxon>Epilachnini</taxon>
        <taxon>Henosepilachna</taxon>
    </lineage>
</organism>
<evidence type="ECO:0000313" key="1">
    <source>
        <dbReference type="EMBL" id="KAK9870425.1"/>
    </source>
</evidence>
<reference evidence="1 2" key="1">
    <citation type="submission" date="2023-03" db="EMBL/GenBank/DDBJ databases">
        <title>Genome insight into feeding habits of ladybird beetles.</title>
        <authorList>
            <person name="Li H.-S."/>
            <person name="Huang Y.-H."/>
            <person name="Pang H."/>
        </authorList>
    </citation>
    <scope>NUCLEOTIDE SEQUENCE [LARGE SCALE GENOMIC DNA]</scope>
    <source>
        <strain evidence="1">SYSU_2023b</strain>
        <tissue evidence="1">Whole body</tissue>
    </source>
</reference>
<name>A0AAW1TRK9_9CUCU</name>